<evidence type="ECO:0000256" key="1">
    <source>
        <dbReference type="SAM" id="MobiDB-lite"/>
    </source>
</evidence>
<feature type="region of interest" description="Disordered" evidence="1">
    <location>
        <begin position="1"/>
        <end position="163"/>
    </location>
</feature>
<organism evidence="2 3">
    <name type="scientific">Hemibagrus wyckioides</name>
    <dbReference type="NCBI Taxonomy" id="337641"/>
    <lineage>
        <taxon>Eukaryota</taxon>
        <taxon>Metazoa</taxon>
        <taxon>Chordata</taxon>
        <taxon>Craniata</taxon>
        <taxon>Vertebrata</taxon>
        <taxon>Euteleostomi</taxon>
        <taxon>Actinopterygii</taxon>
        <taxon>Neopterygii</taxon>
        <taxon>Teleostei</taxon>
        <taxon>Ostariophysi</taxon>
        <taxon>Siluriformes</taxon>
        <taxon>Bagridae</taxon>
        <taxon>Hemibagrus</taxon>
    </lineage>
</organism>
<proteinExistence type="predicted"/>
<dbReference type="AlphaFoldDB" id="A0A9D3NXX2"/>
<feature type="compositionally biased region" description="Low complexity" evidence="1">
    <location>
        <begin position="83"/>
        <end position="101"/>
    </location>
</feature>
<sequence>MYFLHTIEEGEESEELQETAGEGQNEAEGIRKSRHETDSEAYKAALAYSEKEPISQDKRKSSSGLSPVAAKELRRPSDEANKRLSASPARNSRRSSSSTQTRSKRMNTSTPWSSRGMSSPAPRRSHRRSSSAPPSSSAPRNASRRRSAGRLSRPGVDDLPAPQWVINLMLDIEEATRHELTVE</sequence>
<feature type="compositionally biased region" description="Basic and acidic residues" evidence="1">
    <location>
        <begin position="28"/>
        <end position="41"/>
    </location>
</feature>
<feature type="compositionally biased region" description="Low complexity" evidence="1">
    <location>
        <begin position="130"/>
        <end position="141"/>
    </location>
</feature>
<feature type="compositionally biased region" description="Polar residues" evidence="1">
    <location>
        <begin position="106"/>
        <end position="117"/>
    </location>
</feature>
<evidence type="ECO:0000313" key="3">
    <source>
        <dbReference type="Proteomes" id="UP000824219"/>
    </source>
</evidence>
<gene>
    <name evidence="2" type="ORF">KOW79_006786</name>
</gene>
<feature type="compositionally biased region" description="Basic and acidic residues" evidence="1">
    <location>
        <begin position="49"/>
        <end position="60"/>
    </location>
</feature>
<dbReference type="OrthoDB" id="8963010at2759"/>
<reference evidence="2 3" key="1">
    <citation type="submission" date="2021-06" db="EMBL/GenBank/DDBJ databases">
        <title>Chromosome-level genome assembly of the red-tail catfish (Hemibagrus wyckioides).</title>
        <authorList>
            <person name="Shao F."/>
        </authorList>
    </citation>
    <scope>NUCLEOTIDE SEQUENCE [LARGE SCALE GENOMIC DNA]</scope>
    <source>
        <strain evidence="2">EC202008001</strain>
        <tissue evidence="2">Blood</tissue>
    </source>
</reference>
<feature type="compositionally biased region" description="Basic and acidic residues" evidence="1">
    <location>
        <begin position="71"/>
        <end position="82"/>
    </location>
</feature>
<protein>
    <submittedName>
        <fullName evidence="2">Uncharacterized protein</fullName>
    </submittedName>
</protein>
<name>A0A9D3NXX2_9TELE</name>
<comment type="caution">
    <text evidence="2">The sequence shown here is derived from an EMBL/GenBank/DDBJ whole genome shotgun (WGS) entry which is preliminary data.</text>
</comment>
<keyword evidence="3" id="KW-1185">Reference proteome</keyword>
<evidence type="ECO:0000313" key="2">
    <source>
        <dbReference type="EMBL" id="KAG7330564.1"/>
    </source>
</evidence>
<dbReference type="EMBL" id="JAHKSW010000007">
    <property type="protein sequence ID" value="KAG7330564.1"/>
    <property type="molecule type" value="Genomic_DNA"/>
</dbReference>
<dbReference type="Proteomes" id="UP000824219">
    <property type="component" value="Linkage Group LG07"/>
</dbReference>
<accession>A0A9D3NXX2</accession>